<dbReference type="RefSeq" id="XP_012945046.1">
    <property type="nucleotide sequence ID" value="XM_013089592.2"/>
</dbReference>
<organism evidence="2 3">
    <name type="scientific">Aplysia californica</name>
    <name type="common">California sea hare</name>
    <dbReference type="NCBI Taxonomy" id="6500"/>
    <lineage>
        <taxon>Eukaryota</taxon>
        <taxon>Metazoa</taxon>
        <taxon>Spiralia</taxon>
        <taxon>Lophotrochozoa</taxon>
        <taxon>Mollusca</taxon>
        <taxon>Gastropoda</taxon>
        <taxon>Heterobranchia</taxon>
        <taxon>Euthyneura</taxon>
        <taxon>Tectipleura</taxon>
        <taxon>Aplysiida</taxon>
        <taxon>Aplysioidea</taxon>
        <taxon>Aplysiidae</taxon>
        <taxon>Aplysia</taxon>
    </lineage>
</organism>
<feature type="compositionally biased region" description="Low complexity" evidence="1">
    <location>
        <begin position="222"/>
        <end position="232"/>
    </location>
</feature>
<evidence type="ECO:0000313" key="2">
    <source>
        <dbReference type="Proteomes" id="UP000694888"/>
    </source>
</evidence>
<dbReference type="InterPro" id="IPR028119">
    <property type="entry name" value="Snapin/Pallidin/Snn1"/>
</dbReference>
<feature type="region of interest" description="Disordered" evidence="1">
    <location>
        <begin position="1"/>
        <end position="54"/>
    </location>
</feature>
<keyword evidence="2" id="KW-1185">Reference proteome</keyword>
<evidence type="ECO:0000256" key="1">
    <source>
        <dbReference type="SAM" id="MobiDB-lite"/>
    </source>
</evidence>
<dbReference type="PANTHER" id="PTHR31328">
    <property type="entry name" value="BIOGENESIS OF LYSOSOME-RELATED ORGANELLES COMPLEX 1 SUBUNIT 6"/>
    <property type="match status" value="1"/>
</dbReference>
<dbReference type="Pfam" id="PF14712">
    <property type="entry name" value="Snapin_Pallidin"/>
    <property type="match status" value="1"/>
</dbReference>
<proteinExistence type="predicted"/>
<dbReference type="PANTHER" id="PTHR31328:SF2">
    <property type="entry name" value="BIOGENESIS OF LYSOSOME-RELATED ORGANELLES COMPLEX 1 SUBUNIT 6"/>
    <property type="match status" value="1"/>
</dbReference>
<feature type="compositionally biased region" description="Acidic residues" evidence="1">
    <location>
        <begin position="16"/>
        <end position="27"/>
    </location>
</feature>
<dbReference type="Proteomes" id="UP000694888">
    <property type="component" value="Unplaced"/>
</dbReference>
<feature type="compositionally biased region" description="Low complexity" evidence="1">
    <location>
        <begin position="30"/>
        <end position="54"/>
    </location>
</feature>
<evidence type="ECO:0000313" key="3">
    <source>
        <dbReference type="RefSeq" id="XP_012945046.1"/>
    </source>
</evidence>
<feature type="region of interest" description="Disordered" evidence="1">
    <location>
        <begin position="192"/>
        <end position="232"/>
    </location>
</feature>
<sequence>MAKSGEEGDNSNVEPTEVETSDAEETESPGNANEGAEQGDAAANEEAAGVARAGLVGAEGGAAAQPEDEETGTLSMKDLYNAEPLHSNLYANAEVNVDPKVVQMLTDGFVQRFVPSLENARKTIEQIRSSQTVLVETVQQETSKFTDCKAKGDLEVTMDQAKLYHNKLVRLRREMTALHEKSARLKKRALRLQQQRQKEELTRAHDQEKEFEKERMLTAKVAAPSAPTSPSS</sequence>
<protein>
    <submittedName>
        <fullName evidence="3">Biogenesis of lysosome-related organelles complex 1 subunit 6</fullName>
    </submittedName>
</protein>
<reference evidence="3" key="1">
    <citation type="submission" date="2025-08" db="UniProtKB">
        <authorList>
            <consortium name="RefSeq"/>
        </authorList>
    </citation>
    <scope>IDENTIFICATION</scope>
</reference>
<dbReference type="GeneID" id="101862693"/>
<feature type="compositionally biased region" description="Basic and acidic residues" evidence="1">
    <location>
        <begin position="196"/>
        <end position="217"/>
    </location>
</feature>
<accession>A0ABM1ACF3</accession>
<name>A0ABM1ACF3_APLCA</name>
<gene>
    <name evidence="3" type="primary">LOC101862693</name>
</gene>